<gene>
    <name evidence="2" type="ORF">METZ01_LOCUS362816</name>
</gene>
<accession>A0A382SK68</accession>
<protein>
    <recommendedName>
        <fullName evidence="1">GHMP kinase N-terminal domain-containing protein</fullName>
    </recommendedName>
</protein>
<dbReference type="Pfam" id="PF00288">
    <property type="entry name" value="GHMP_kinases_N"/>
    <property type="match status" value="1"/>
</dbReference>
<feature type="domain" description="GHMP kinase N-terminal" evidence="1">
    <location>
        <begin position="58"/>
        <end position="113"/>
    </location>
</feature>
<dbReference type="InterPro" id="IPR014721">
    <property type="entry name" value="Ribsml_uS5_D2-typ_fold_subgr"/>
</dbReference>
<sequence length="155" mass="17262">MDQYFEFSVNDSFEVDWVENDPKSFGLFISLAIFELKIKPSKTLISIDTNEFYSSGKKIGLGSSASIASAIINVLDEYFNLQLSESEKIQKALNIHALSQDNFGSGLDVITSCADSGVVECNLKMANEHKWRSLKWPSDLYIKGVITSDESSTKM</sequence>
<dbReference type="Gene3D" id="3.30.230.10">
    <property type="match status" value="1"/>
</dbReference>
<organism evidence="2">
    <name type="scientific">marine metagenome</name>
    <dbReference type="NCBI Taxonomy" id="408172"/>
    <lineage>
        <taxon>unclassified sequences</taxon>
        <taxon>metagenomes</taxon>
        <taxon>ecological metagenomes</taxon>
    </lineage>
</organism>
<proteinExistence type="predicted"/>
<dbReference type="GO" id="GO:0005524">
    <property type="term" value="F:ATP binding"/>
    <property type="evidence" value="ECO:0007669"/>
    <property type="project" value="InterPro"/>
</dbReference>
<dbReference type="SUPFAM" id="SSF54211">
    <property type="entry name" value="Ribosomal protein S5 domain 2-like"/>
    <property type="match status" value="1"/>
</dbReference>
<dbReference type="EMBL" id="UINC01129519">
    <property type="protein sequence ID" value="SVD09962.1"/>
    <property type="molecule type" value="Genomic_DNA"/>
</dbReference>
<dbReference type="AlphaFoldDB" id="A0A382SK68"/>
<reference evidence="2" key="1">
    <citation type="submission" date="2018-05" db="EMBL/GenBank/DDBJ databases">
        <authorList>
            <person name="Lanie J.A."/>
            <person name="Ng W.-L."/>
            <person name="Kazmierczak K.M."/>
            <person name="Andrzejewski T.M."/>
            <person name="Davidsen T.M."/>
            <person name="Wayne K.J."/>
            <person name="Tettelin H."/>
            <person name="Glass J.I."/>
            <person name="Rusch D."/>
            <person name="Podicherti R."/>
            <person name="Tsui H.-C.T."/>
            <person name="Winkler M.E."/>
        </authorList>
    </citation>
    <scope>NUCLEOTIDE SEQUENCE</scope>
</reference>
<dbReference type="InterPro" id="IPR020568">
    <property type="entry name" value="Ribosomal_Su5_D2-typ_SF"/>
</dbReference>
<dbReference type="InterPro" id="IPR006204">
    <property type="entry name" value="GHMP_kinase_N_dom"/>
</dbReference>
<evidence type="ECO:0000313" key="2">
    <source>
        <dbReference type="EMBL" id="SVD09962.1"/>
    </source>
</evidence>
<evidence type="ECO:0000259" key="1">
    <source>
        <dbReference type="Pfam" id="PF00288"/>
    </source>
</evidence>
<feature type="non-terminal residue" evidence="2">
    <location>
        <position position="155"/>
    </location>
</feature>
<name>A0A382SK68_9ZZZZ</name>